<proteinExistence type="predicted"/>
<feature type="domain" description="SLH" evidence="2">
    <location>
        <begin position="148"/>
        <end position="211"/>
    </location>
</feature>
<keyword evidence="1" id="KW-0677">Repeat</keyword>
<dbReference type="Proteomes" id="UP000579281">
    <property type="component" value="Unassembled WGS sequence"/>
</dbReference>
<evidence type="ECO:0000313" key="3">
    <source>
        <dbReference type="EMBL" id="MBB6216591.1"/>
    </source>
</evidence>
<sequence length="453" mass="52161">MQMKRNRIIFLTCFLITYILSGFVYTGYTTPSEWAQESITILSLNSLLTESLMENEKYQDPITREEFTELALGIYIKAKGTSLEEIDDTHPFLDTSNPNIGRAYNLGIIRGISNRRFAPKKEITRQEIATILWRQINMMGITTEPHKTADFSDMFRVSKWAKEAISFCWQEGLMTGIGNNRIAPSENTTREQAMVLLANAGKKYGWLNPYKTTKDFETLENGYLIPNKTDLLIRMNEATKLHLQLITDPYGPKEHLPSDMEEILATLRINKISENVVLKLKQKIQDSWHEAYNAPVLENSYIIDLDDGRRVELRCDKGIDISIYTPLFHDNASRAINAAKFEQLSNGYYVPKESTLFVQSDDERGIRLNILTHSSATGVDIHNQIHQMLDILKMNEIPQETIMEIERKVSSSWNHIENKPGKIEITYRELPSGDRLVYSSDSYMQIKIFHMDL</sequence>
<comment type="caution">
    <text evidence="3">The sequence shown here is derived from an EMBL/GenBank/DDBJ whole genome shotgun (WGS) entry which is preliminary data.</text>
</comment>
<dbReference type="InterPro" id="IPR001119">
    <property type="entry name" value="SLH_dom"/>
</dbReference>
<reference evidence="3 4" key="1">
    <citation type="submission" date="2020-08" db="EMBL/GenBank/DDBJ databases">
        <title>Genomic Encyclopedia of Type Strains, Phase IV (KMG-IV): sequencing the most valuable type-strain genomes for metagenomic binning, comparative biology and taxonomic classification.</title>
        <authorList>
            <person name="Goeker M."/>
        </authorList>
    </citation>
    <scope>NUCLEOTIDE SEQUENCE [LARGE SCALE GENOMIC DNA]</scope>
    <source>
        <strain evidence="3 4">DSM 103526</strain>
    </source>
</reference>
<evidence type="ECO:0000313" key="4">
    <source>
        <dbReference type="Proteomes" id="UP000579281"/>
    </source>
</evidence>
<evidence type="ECO:0000259" key="2">
    <source>
        <dbReference type="PROSITE" id="PS51272"/>
    </source>
</evidence>
<dbReference type="Pfam" id="PF00395">
    <property type="entry name" value="SLH"/>
    <property type="match status" value="2"/>
</dbReference>
<name>A0A841KT57_9FIRM</name>
<accession>A0A841KT57</accession>
<dbReference type="AlphaFoldDB" id="A0A841KT57"/>
<gene>
    <name evidence="3" type="ORF">HNQ80_002695</name>
</gene>
<feature type="domain" description="SLH" evidence="2">
    <location>
        <begin position="83"/>
        <end position="146"/>
    </location>
</feature>
<organism evidence="3 4">
    <name type="scientific">Anaerosolibacter carboniphilus</name>
    <dbReference type="NCBI Taxonomy" id="1417629"/>
    <lineage>
        <taxon>Bacteria</taxon>
        <taxon>Bacillati</taxon>
        <taxon>Bacillota</taxon>
        <taxon>Clostridia</taxon>
        <taxon>Peptostreptococcales</taxon>
        <taxon>Thermotaleaceae</taxon>
        <taxon>Anaerosolibacter</taxon>
    </lineage>
</organism>
<protein>
    <recommendedName>
        <fullName evidence="2">SLH domain-containing protein</fullName>
    </recommendedName>
</protein>
<evidence type="ECO:0000256" key="1">
    <source>
        <dbReference type="ARBA" id="ARBA00022737"/>
    </source>
</evidence>
<keyword evidence="4" id="KW-1185">Reference proteome</keyword>
<dbReference type="PROSITE" id="PS51272">
    <property type="entry name" value="SLH"/>
    <property type="match status" value="2"/>
</dbReference>
<dbReference type="EMBL" id="JACHEN010000016">
    <property type="protein sequence ID" value="MBB6216591.1"/>
    <property type="molecule type" value="Genomic_DNA"/>
</dbReference>